<proteinExistence type="inferred from homology"/>
<dbReference type="CDD" id="cd01991">
    <property type="entry name" value="Asn_synthase_B_C"/>
    <property type="match status" value="1"/>
</dbReference>
<dbReference type="EMBL" id="LT840185">
    <property type="protein sequence ID" value="SMF62114.1"/>
    <property type="molecule type" value="Genomic_DNA"/>
</dbReference>
<dbReference type="EC" id="6.3.5.4" evidence="3"/>
<dbReference type="STRING" id="941907.SAMN06295910_0954"/>
<evidence type="ECO:0000313" key="12">
    <source>
        <dbReference type="EMBL" id="SMF62114.1"/>
    </source>
</evidence>
<dbReference type="OrthoDB" id="9763290at2"/>
<accession>A0A1X7G108</accession>
<keyword evidence="5 9" id="KW-0067">ATP-binding</keyword>
<dbReference type="InterPro" id="IPR033738">
    <property type="entry name" value="AsnB_N"/>
</dbReference>
<dbReference type="Proteomes" id="UP000192934">
    <property type="component" value="Chromosome I"/>
</dbReference>
<dbReference type="InterPro" id="IPR014729">
    <property type="entry name" value="Rossmann-like_a/b/a_fold"/>
</dbReference>
<dbReference type="PIRSF" id="PIRSF001589">
    <property type="entry name" value="Asn_synthetase_glu-h"/>
    <property type="match status" value="1"/>
</dbReference>
<dbReference type="GO" id="GO:0004066">
    <property type="term" value="F:asparagine synthase (glutamine-hydrolyzing) activity"/>
    <property type="evidence" value="ECO:0007669"/>
    <property type="project" value="UniProtKB-EC"/>
</dbReference>
<keyword evidence="13" id="KW-1185">Reference proteome</keyword>
<keyword evidence="6 8" id="KW-0315">Glutamine amidotransferase</keyword>
<dbReference type="SUPFAM" id="SSF52402">
    <property type="entry name" value="Adenine nucleotide alpha hydrolases-like"/>
    <property type="match status" value="1"/>
</dbReference>
<evidence type="ECO:0000256" key="5">
    <source>
        <dbReference type="ARBA" id="ARBA00022840"/>
    </source>
</evidence>
<reference evidence="13" key="1">
    <citation type="submission" date="2017-04" db="EMBL/GenBank/DDBJ databases">
        <authorList>
            <person name="Varghese N."/>
            <person name="Submissions S."/>
        </authorList>
    </citation>
    <scope>NUCLEOTIDE SEQUENCE [LARGE SCALE GENOMIC DNA]</scope>
    <source>
        <strain evidence="13">Dd16</strain>
    </source>
</reference>
<sequence length="662" mass="71989">MCGIAGLIAAAPVDRGTLLGMSGSIAHRGPDDESCWIGLEGRVGLAHRRLAIVDLSPAGRQPMASADGRFILAYNGEIYNHGELRKALEADTGPRAWRGRSDTEVLVECVAAWGLDATLGRAVGMFAIALWDERERKLHLVRDRFGEKPLYFGWVGGDFVFASELKAIRTLPRFENPISRRALSLFAARAYIPAPFTIHERLFKLLPGHILSIDASRPIAARDTLPGPGEAGAMNLRNYWSYRDVVEEGLASPFGSEADADAALEAALTDAIAGQAVADVPVGAFLSGGIDSSTVVALYQKHWPGQVKTFTIGFEEEGFDEAGHAKAVARHFGTEHHERYVTVREAQDGIRRLPAIYDEPFADPSQIPTHIVSAFAREHVTVALSGDGGDELFGGYNRHVTVPRAWAVARRIPRPLRAGVGGGLARVSPRAWDALAGAVPGWRRPDIGTKLRKGMRLVSSAREFRHVYGAFLDEWHVEGTPVLGADGGPGGLPGNAAMPDAVWALYCDAMTYLPDDIMCKVDRASMAVSLETRAPFLDHRVAEVAARIPLTMKIAGGEGKQVLRRLLFRHAPRELFERPKAGFSVPIGAWLKGDLRDWAEALLDPRRLAAQGLFDPAPVADRWRRHLSGERESSQALWAVLMFQAWLDDQHAGKAAPALTAA</sequence>
<evidence type="ECO:0000256" key="10">
    <source>
        <dbReference type="PIRSR" id="PIRSR001589-3"/>
    </source>
</evidence>
<gene>
    <name evidence="12" type="ORF">SAMN06295910_0954</name>
</gene>
<feature type="domain" description="Glutamine amidotransferase type-2" evidence="11">
    <location>
        <begin position="2"/>
        <end position="216"/>
    </location>
</feature>
<keyword evidence="8" id="KW-0061">Asparagine biosynthesis</keyword>
<keyword evidence="4 9" id="KW-0547">Nucleotide-binding</keyword>
<dbReference type="AlphaFoldDB" id="A0A1X7G108"/>
<dbReference type="InterPro" id="IPR051786">
    <property type="entry name" value="ASN_synthetase/amidase"/>
</dbReference>
<protein>
    <recommendedName>
        <fullName evidence="3">asparagine synthase (glutamine-hydrolyzing)</fullName>
        <ecNumber evidence="3">6.3.5.4</ecNumber>
    </recommendedName>
</protein>
<dbReference type="InterPro" id="IPR029055">
    <property type="entry name" value="Ntn_hydrolases_N"/>
</dbReference>
<dbReference type="GO" id="GO:0005829">
    <property type="term" value="C:cytosol"/>
    <property type="evidence" value="ECO:0007669"/>
    <property type="project" value="TreeGrafter"/>
</dbReference>
<keyword evidence="8" id="KW-0028">Amino-acid biosynthesis</keyword>
<dbReference type="Gene3D" id="3.60.20.10">
    <property type="entry name" value="Glutamine Phosphoribosylpyrophosphate, subunit 1, domain 1"/>
    <property type="match status" value="1"/>
</dbReference>
<feature type="binding site" evidence="9">
    <location>
        <position position="312"/>
    </location>
    <ligand>
        <name>ATP</name>
        <dbReference type="ChEBI" id="CHEBI:30616"/>
    </ligand>
</feature>
<evidence type="ECO:0000256" key="6">
    <source>
        <dbReference type="ARBA" id="ARBA00022962"/>
    </source>
</evidence>
<name>A0A1X7G108_9SPHN</name>
<comment type="pathway">
    <text evidence="1">Amino-acid biosynthesis; L-asparagine biosynthesis; L-asparagine from L-aspartate (L-Gln route): step 1/1.</text>
</comment>
<evidence type="ECO:0000256" key="3">
    <source>
        <dbReference type="ARBA" id="ARBA00012737"/>
    </source>
</evidence>
<dbReference type="PANTHER" id="PTHR43284:SF1">
    <property type="entry name" value="ASPARAGINE SYNTHETASE"/>
    <property type="match status" value="1"/>
</dbReference>
<feature type="binding site" evidence="9">
    <location>
        <position position="102"/>
    </location>
    <ligand>
        <name>L-glutamine</name>
        <dbReference type="ChEBI" id="CHEBI:58359"/>
    </ligand>
</feature>
<dbReference type="PROSITE" id="PS51278">
    <property type="entry name" value="GATASE_TYPE_2"/>
    <property type="match status" value="1"/>
</dbReference>
<comment type="catalytic activity">
    <reaction evidence="7">
        <text>L-aspartate + L-glutamine + ATP + H2O = L-asparagine + L-glutamate + AMP + diphosphate + H(+)</text>
        <dbReference type="Rhea" id="RHEA:12228"/>
        <dbReference type="ChEBI" id="CHEBI:15377"/>
        <dbReference type="ChEBI" id="CHEBI:15378"/>
        <dbReference type="ChEBI" id="CHEBI:29985"/>
        <dbReference type="ChEBI" id="CHEBI:29991"/>
        <dbReference type="ChEBI" id="CHEBI:30616"/>
        <dbReference type="ChEBI" id="CHEBI:33019"/>
        <dbReference type="ChEBI" id="CHEBI:58048"/>
        <dbReference type="ChEBI" id="CHEBI:58359"/>
        <dbReference type="ChEBI" id="CHEBI:456215"/>
        <dbReference type="EC" id="6.3.5.4"/>
    </reaction>
</comment>
<dbReference type="Pfam" id="PF13522">
    <property type="entry name" value="GATase_6"/>
    <property type="match status" value="1"/>
</dbReference>
<dbReference type="CDD" id="cd00712">
    <property type="entry name" value="AsnB"/>
    <property type="match status" value="1"/>
</dbReference>
<feature type="active site" description="For GATase activity" evidence="8">
    <location>
        <position position="2"/>
    </location>
</feature>
<organism evidence="12 13">
    <name type="scientific">Allosphingosinicella indica</name>
    <dbReference type="NCBI Taxonomy" id="941907"/>
    <lineage>
        <taxon>Bacteria</taxon>
        <taxon>Pseudomonadati</taxon>
        <taxon>Pseudomonadota</taxon>
        <taxon>Alphaproteobacteria</taxon>
        <taxon>Sphingomonadales</taxon>
        <taxon>Sphingomonadaceae</taxon>
        <taxon>Allosphingosinicella</taxon>
    </lineage>
</organism>
<dbReference type="PANTHER" id="PTHR43284">
    <property type="entry name" value="ASPARAGINE SYNTHETASE (GLUTAMINE-HYDROLYZING)"/>
    <property type="match status" value="1"/>
</dbReference>
<dbReference type="InterPro" id="IPR001962">
    <property type="entry name" value="Asn_synthase"/>
</dbReference>
<evidence type="ECO:0000313" key="13">
    <source>
        <dbReference type="Proteomes" id="UP000192934"/>
    </source>
</evidence>
<dbReference type="GO" id="GO:0005524">
    <property type="term" value="F:ATP binding"/>
    <property type="evidence" value="ECO:0007669"/>
    <property type="project" value="UniProtKB-KW"/>
</dbReference>
<dbReference type="InterPro" id="IPR017932">
    <property type="entry name" value="GATase_2_dom"/>
</dbReference>
<comment type="similarity">
    <text evidence="2">Belongs to the asparagine synthetase family.</text>
</comment>
<feature type="binding site" evidence="9">
    <location>
        <begin position="385"/>
        <end position="386"/>
    </location>
    <ligand>
        <name>ATP</name>
        <dbReference type="ChEBI" id="CHEBI:30616"/>
    </ligand>
</feature>
<dbReference type="NCBIfam" id="TIGR01536">
    <property type="entry name" value="asn_synth_AEB"/>
    <property type="match status" value="1"/>
</dbReference>
<evidence type="ECO:0000256" key="8">
    <source>
        <dbReference type="PIRSR" id="PIRSR001589-1"/>
    </source>
</evidence>
<dbReference type="SUPFAM" id="SSF56235">
    <property type="entry name" value="N-terminal nucleophile aminohydrolases (Ntn hydrolases)"/>
    <property type="match status" value="1"/>
</dbReference>
<evidence type="ECO:0000259" key="11">
    <source>
        <dbReference type="PROSITE" id="PS51278"/>
    </source>
</evidence>
<dbReference type="RefSeq" id="WP_085217743.1">
    <property type="nucleotide sequence ID" value="NZ_LT840185.1"/>
</dbReference>
<dbReference type="InterPro" id="IPR006426">
    <property type="entry name" value="Asn_synth_AEB"/>
</dbReference>
<dbReference type="Gene3D" id="3.40.50.620">
    <property type="entry name" value="HUPs"/>
    <property type="match status" value="1"/>
</dbReference>
<dbReference type="GO" id="GO:0006529">
    <property type="term" value="P:asparagine biosynthetic process"/>
    <property type="evidence" value="ECO:0007669"/>
    <property type="project" value="UniProtKB-KW"/>
</dbReference>
<evidence type="ECO:0000256" key="1">
    <source>
        <dbReference type="ARBA" id="ARBA00005187"/>
    </source>
</evidence>
<feature type="site" description="Important for beta-aspartyl-AMP intermediate formation" evidence="10">
    <location>
        <position position="387"/>
    </location>
</feature>
<evidence type="ECO:0000256" key="7">
    <source>
        <dbReference type="ARBA" id="ARBA00048741"/>
    </source>
</evidence>
<evidence type="ECO:0000256" key="9">
    <source>
        <dbReference type="PIRSR" id="PIRSR001589-2"/>
    </source>
</evidence>
<evidence type="ECO:0000256" key="4">
    <source>
        <dbReference type="ARBA" id="ARBA00022741"/>
    </source>
</evidence>
<dbReference type="Pfam" id="PF00733">
    <property type="entry name" value="Asn_synthase"/>
    <property type="match status" value="1"/>
</dbReference>
<evidence type="ECO:0000256" key="2">
    <source>
        <dbReference type="ARBA" id="ARBA00005752"/>
    </source>
</evidence>